<gene>
    <name evidence="1" type="ORF">Tci_493407</name>
</gene>
<organism evidence="1">
    <name type="scientific">Tanacetum cinerariifolium</name>
    <name type="common">Dalmatian daisy</name>
    <name type="synonym">Chrysanthemum cinerariifolium</name>
    <dbReference type="NCBI Taxonomy" id="118510"/>
    <lineage>
        <taxon>Eukaryota</taxon>
        <taxon>Viridiplantae</taxon>
        <taxon>Streptophyta</taxon>
        <taxon>Embryophyta</taxon>
        <taxon>Tracheophyta</taxon>
        <taxon>Spermatophyta</taxon>
        <taxon>Magnoliopsida</taxon>
        <taxon>eudicotyledons</taxon>
        <taxon>Gunneridae</taxon>
        <taxon>Pentapetalae</taxon>
        <taxon>asterids</taxon>
        <taxon>campanulids</taxon>
        <taxon>Asterales</taxon>
        <taxon>Asteraceae</taxon>
        <taxon>Asteroideae</taxon>
        <taxon>Anthemideae</taxon>
        <taxon>Anthemidinae</taxon>
        <taxon>Tanacetum</taxon>
    </lineage>
</organism>
<accession>A0A699I5F6</accession>
<comment type="caution">
    <text evidence="1">The sequence shown here is derived from an EMBL/GenBank/DDBJ whole genome shotgun (WGS) entry which is preliminary data.</text>
</comment>
<sequence>MSLSISLFKTIQGLYQLADCVRRKRLIVATRNLYVYFLIKISMQKCIVDIKLLYMPIVNGGDNFLGGGVGICGGGGGVGTSEGVGSVGLDVDELGVDGYVGLVEAFGVVSSVLVVEVLDVVSGVLVVEVLDVVSGVLVVEVLDVVSGVLVVEALDVVSGVLVVEAFDVGMVD</sequence>
<reference evidence="1" key="1">
    <citation type="journal article" date="2019" name="Sci. Rep.">
        <title>Draft genome of Tanacetum cinerariifolium, the natural source of mosquito coil.</title>
        <authorList>
            <person name="Yamashiro T."/>
            <person name="Shiraishi A."/>
            <person name="Satake H."/>
            <person name="Nakayama K."/>
        </authorList>
    </citation>
    <scope>NUCLEOTIDE SEQUENCE</scope>
</reference>
<dbReference type="AlphaFoldDB" id="A0A699I5F6"/>
<evidence type="ECO:0000313" key="1">
    <source>
        <dbReference type="EMBL" id="GEZ21434.1"/>
    </source>
</evidence>
<dbReference type="EMBL" id="BKCJ010253147">
    <property type="protein sequence ID" value="GEZ21434.1"/>
    <property type="molecule type" value="Genomic_DNA"/>
</dbReference>
<protein>
    <submittedName>
        <fullName evidence="1">Uncharacterized protein</fullName>
    </submittedName>
</protein>
<name>A0A699I5F6_TANCI</name>
<proteinExistence type="predicted"/>